<protein>
    <recommendedName>
        <fullName evidence="15">Uridine/cytidine kinase</fullName>
    </recommendedName>
</protein>
<keyword evidence="7" id="KW-0808">Transferase</keyword>
<dbReference type="PRINTS" id="PR00988">
    <property type="entry name" value="URIDINKINASE"/>
</dbReference>
<dbReference type="Pfam" id="PF14681">
    <property type="entry name" value="UPRTase"/>
    <property type="match status" value="1"/>
</dbReference>
<dbReference type="GO" id="GO:0005525">
    <property type="term" value="F:GTP binding"/>
    <property type="evidence" value="ECO:0007669"/>
    <property type="project" value="UniProtKB-KW"/>
</dbReference>
<proteinExistence type="inferred from homology"/>
<name>A0A8H3BQL2_9AGAM</name>
<dbReference type="PANTHER" id="PTHR10285">
    <property type="entry name" value="URIDINE KINASE"/>
    <property type="match status" value="1"/>
</dbReference>
<feature type="domain" description="Phosphoribulokinase/uridine kinase" evidence="11">
    <location>
        <begin position="55"/>
        <end position="112"/>
    </location>
</feature>
<dbReference type="InterPro" id="IPR029057">
    <property type="entry name" value="PRTase-like"/>
</dbReference>
<dbReference type="Pfam" id="PF00485">
    <property type="entry name" value="PRK"/>
    <property type="match status" value="2"/>
</dbReference>
<dbReference type="GO" id="GO:0044206">
    <property type="term" value="P:UMP salvage"/>
    <property type="evidence" value="ECO:0007669"/>
    <property type="project" value="UniProtKB-UniPathway"/>
</dbReference>
<dbReference type="SUPFAM" id="SSF52540">
    <property type="entry name" value="P-loop containing nucleoside triphosphate hydrolases"/>
    <property type="match status" value="1"/>
</dbReference>
<dbReference type="UniPathway" id="UPA00574">
    <property type="reaction ID" value="UER00637"/>
</dbReference>
<evidence type="ECO:0000256" key="7">
    <source>
        <dbReference type="ARBA" id="ARBA00022679"/>
    </source>
</evidence>
<evidence type="ECO:0008006" key="15">
    <source>
        <dbReference type="Google" id="ProtNLM"/>
    </source>
</evidence>
<feature type="domain" description="Phosphoribulokinase/uridine kinase" evidence="11">
    <location>
        <begin position="131"/>
        <end position="253"/>
    </location>
</feature>
<dbReference type="SUPFAM" id="SSF53271">
    <property type="entry name" value="PRTase-like"/>
    <property type="match status" value="1"/>
</dbReference>
<feature type="domain" description="Phosphoribosyltransferase" evidence="12">
    <location>
        <begin position="331"/>
        <end position="557"/>
    </location>
</feature>
<evidence type="ECO:0000256" key="5">
    <source>
        <dbReference type="ARBA" id="ARBA00022533"/>
    </source>
</evidence>
<evidence type="ECO:0000313" key="14">
    <source>
        <dbReference type="Proteomes" id="UP000663846"/>
    </source>
</evidence>
<evidence type="ECO:0000256" key="2">
    <source>
        <dbReference type="ARBA" id="ARBA00004690"/>
    </source>
</evidence>
<keyword evidence="9" id="KW-0418">Kinase</keyword>
<dbReference type="InterPro" id="IPR027417">
    <property type="entry name" value="P-loop_NTPase"/>
</dbReference>
<reference evidence="13" key="1">
    <citation type="submission" date="2021-01" db="EMBL/GenBank/DDBJ databases">
        <authorList>
            <person name="Kaushik A."/>
        </authorList>
    </citation>
    <scope>NUCLEOTIDE SEQUENCE</scope>
    <source>
        <strain evidence="13">AG1-1C</strain>
    </source>
</reference>
<dbReference type="InterPro" id="IPR000764">
    <property type="entry name" value="Uridine_kinase-like"/>
</dbReference>
<dbReference type="CDD" id="cd02023">
    <property type="entry name" value="UMPK"/>
    <property type="match status" value="1"/>
</dbReference>
<dbReference type="GO" id="GO:0016757">
    <property type="term" value="F:glycosyltransferase activity"/>
    <property type="evidence" value="ECO:0007669"/>
    <property type="project" value="UniProtKB-KW"/>
</dbReference>
<dbReference type="FunFam" id="3.40.50.2020:FF:000023">
    <property type="entry name" value="Probable uracil phosphoribosyltransferase"/>
    <property type="match status" value="1"/>
</dbReference>
<comment type="caution">
    <text evidence="13">The sequence shown here is derived from an EMBL/GenBank/DDBJ whole genome shotgun (WGS) entry which is preliminary data.</text>
</comment>
<gene>
    <name evidence="13" type="ORF">RDB_LOCUS163699</name>
</gene>
<evidence type="ECO:0000259" key="11">
    <source>
        <dbReference type="Pfam" id="PF00485"/>
    </source>
</evidence>
<comment type="similarity">
    <text evidence="4">Belongs to the UPRTase family.</text>
</comment>
<evidence type="ECO:0000256" key="6">
    <source>
        <dbReference type="ARBA" id="ARBA00022676"/>
    </source>
</evidence>
<evidence type="ECO:0000313" key="13">
    <source>
        <dbReference type="EMBL" id="CAE6463989.1"/>
    </source>
</evidence>
<evidence type="ECO:0000256" key="4">
    <source>
        <dbReference type="ARBA" id="ARBA00009516"/>
    </source>
</evidence>
<comment type="pathway">
    <text evidence="2">Pyrimidine metabolism; UMP biosynthesis via salvage pathway; UMP from uridine: step 1/1.</text>
</comment>
<comment type="cofactor">
    <cofactor evidence="1">
        <name>Mg(2+)</name>
        <dbReference type="ChEBI" id="CHEBI:18420"/>
    </cofactor>
</comment>
<dbReference type="GO" id="GO:0016301">
    <property type="term" value="F:kinase activity"/>
    <property type="evidence" value="ECO:0007669"/>
    <property type="project" value="UniProtKB-KW"/>
</dbReference>
<evidence type="ECO:0000256" key="9">
    <source>
        <dbReference type="ARBA" id="ARBA00022777"/>
    </source>
</evidence>
<evidence type="ECO:0000256" key="3">
    <source>
        <dbReference type="ARBA" id="ARBA00005180"/>
    </source>
</evidence>
<dbReference type="Gene3D" id="3.40.50.300">
    <property type="entry name" value="P-loop containing nucleotide triphosphate hydrolases"/>
    <property type="match status" value="1"/>
</dbReference>
<dbReference type="Proteomes" id="UP000663846">
    <property type="component" value="Unassembled WGS sequence"/>
</dbReference>
<evidence type="ECO:0000256" key="10">
    <source>
        <dbReference type="ARBA" id="ARBA00023134"/>
    </source>
</evidence>
<comment type="pathway">
    <text evidence="3">Pyrimidine metabolism; UMP biosynthesis via salvage pathway; UMP from uracil: step 1/1.</text>
</comment>
<dbReference type="InterPro" id="IPR000836">
    <property type="entry name" value="PRTase_dom"/>
</dbReference>
<dbReference type="Gene3D" id="3.40.50.2020">
    <property type="match status" value="1"/>
</dbReference>
<dbReference type="AlphaFoldDB" id="A0A8H3BQL2"/>
<dbReference type="EMBL" id="CAJMWS010000802">
    <property type="protein sequence ID" value="CAE6463989.1"/>
    <property type="molecule type" value="Genomic_DNA"/>
</dbReference>
<accession>A0A8H3BQL2</accession>
<dbReference type="CDD" id="cd06223">
    <property type="entry name" value="PRTases_typeI"/>
    <property type="match status" value="1"/>
</dbReference>
<evidence type="ECO:0000256" key="8">
    <source>
        <dbReference type="ARBA" id="ARBA00022741"/>
    </source>
</evidence>
<keyword evidence="10" id="KW-0342">GTP-binding</keyword>
<dbReference type="InterPro" id="IPR006083">
    <property type="entry name" value="PRK/URK"/>
</dbReference>
<evidence type="ECO:0000256" key="1">
    <source>
        <dbReference type="ARBA" id="ARBA00001946"/>
    </source>
</evidence>
<keyword evidence="5" id="KW-0021">Allosteric enzyme</keyword>
<keyword evidence="8" id="KW-0547">Nucleotide-binding</keyword>
<sequence>MALRRPTIFRTHTSQTPFLNNVPLTAAGDKNKLLVSHGRPPWYGQDGKPLTDAFVIGIAGGSASGKTHVAQEIVRCLDSIPSVVIMSQDSFYKEHTAEELELAFANKYVSLSSSDETHYIILTVHRGSLKDFDHPDAIDMPLFAQCLRDLKECKQANMPIYSFTEHQRMKQRKYLYGANIIIVEGIMALQDPQLRELYDVKIFVQCDSDLMLARRIKRDVAERGRSVDGILEQYLRFVKPAYDHFVAPTARQVERNTKLFDIDTGYRYADIIVPGVRNAVAIDLITTHVRKKLSERSFHFRDKLARADSLVHIPTSPTMTTDTISTLIVLPQTPQLRGIYTILRDKETSREDFIFYADRLATLMCEKAMEVLPFKNINVCTPTGAIADGKDFEMDNPIRQICSVTIVRAGGMLEMGLRRVMRDIAIGSLLIQSDPSSGEPMLLHSMLPSVVQRREESKDAWVFLLDAQIGTGAAALMAIRVLLDHGVAEDHIIFVAFLGVPRGGMAVIRKAFPGIRFVCGAIDDGLEEVWLHHEDGTPGRRVWSISPGMGNIGDRYYM</sequence>
<dbReference type="GO" id="GO:0005524">
    <property type="term" value="F:ATP binding"/>
    <property type="evidence" value="ECO:0007669"/>
    <property type="project" value="InterPro"/>
</dbReference>
<organism evidence="13 14">
    <name type="scientific">Rhizoctonia solani</name>
    <dbReference type="NCBI Taxonomy" id="456999"/>
    <lineage>
        <taxon>Eukaryota</taxon>
        <taxon>Fungi</taxon>
        <taxon>Dikarya</taxon>
        <taxon>Basidiomycota</taxon>
        <taxon>Agaricomycotina</taxon>
        <taxon>Agaricomycetes</taxon>
        <taxon>Cantharellales</taxon>
        <taxon>Ceratobasidiaceae</taxon>
        <taxon>Rhizoctonia</taxon>
    </lineage>
</organism>
<keyword evidence="6" id="KW-0328">Glycosyltransferase</keyword>
<evidence type="ECO:0000259" key="12">
    <source>
        <dbReference type="Pfam" id="PF14681"/>
    </source>
</evidence>